<dbReference type="InterPro" id="IPR036680">
    <property type="entry name" value="SPOR-like_sf"/>
</dbReference>
<evidence type="ECO:0000259" key="2">
    <source>
        <dbReference type="PROSITE" id="PS51724"/>
    </source>
</evidence>
<name>A0A3B0MER0_9GAMM</name>
<dbReference type="EMBL" id="UFQR01000001">
    <property type="protein sequence ID" value="SSW94569.1"/>
    <property type="molecule type" value="Genomic_DNA"/>
</dbReference>
<keyword evidence="1" id="KW-0812">Transmembrane</keyword>
<dbReference type="GO" id="GO:0032153">
    <property type="term" value="C:cell division site"/>
    <property type="evidence" value="ECO:0007669"/>
    <property type="project" value="TreeGrafter"/>
</dbReference>
<dbReference type="InterPro" id="IPR052521">
    <property type="entry name" value="Cell_div_SPOR-domain"/>
</dbReference>
<dbReference type="InterPro" id="IPR007730">
    <property type="entry name" value="SPOR-like_dom"/>
</dbReference>
<evidence type="ECO:0000313" key="3">
    <source>
        <dbReference type="EMBL" id="SSW94569.1"/>
    </source>
</evidence>
<accession>A0A3B0MER0</accession>
<dbReference type="SUPFAM" id="SSF110997">
    <property type="entry name" value="Sporulation related repeat"/>
    <property type="match status" value="1"/>
</dbReference>
<dbReference type="GO" id="GO:0032506">
    <property type="term" value="P:cytokinetic process"/>
    <property type="evidence" value="ECO:0007669"/>
    <property type="project" value="TreeGrafter"/>
</dbReference>
<dbReference type="GO" id="GO:0030428">
    <property type="term" value="C:cell septum"/>
    <property type="evidence" value="ECO:0007669"/>
    <property type="project" value="TreeGrafter"/>
</dbReference>
<evidence type="ECO:0000256" key="1">
    <source>
        <dbReference type="SAM" id="Phobius"/>
    </source>
</evidence>
<keyword evidence="3" id="KW-0132">Cell division</keyword>
<reference evidence="3" key="1">
    <citation type="submission" date="2018-04" db="EMBL/GenBank/DDBJ databases">
        <authorList>
            <person name="Go L.Y."/>
            <person name="Mitchell J.A."/>
        </authorList>
    </citation>
    <scope>NUCLEOTIDE SEQUENCE</scope>
    <source>
        <strain evidence="3">ARTV</strain>
    </source>
</reference>
<protein>
    <submittedName>
        <fullName evidence="3">Cell division protein DedD</fullName>
    </submittedName>
</protein>
<dbReference type="PANTHER" id="PTHR38687">
    <property type="entry name" value="CELL DIVISION PROTEIN DEDD-RELATED"/>
    <property type="match status" value="1"/>
</dbReference>
<organism evidence="3">
    <name type="scientific">Arsenophonus endosymbiont of Trialeurodes vaporariorum</name>
    <dbReference type="NCBI Taxonomy" id="235567"/>
    <lineage>
        <taxon>Bacteria</taxon>
        <taxon>Pseudomonadati</taxon>
        <taxon>Pseudomonadota</taxon>
        <taxon>Gammaproteobacteria</taxon>
        <taxon>Enterobacterales</taxon>
        <taxon>Morganellaceae</taxon>
        <taxon>Arsenophonus</taxon>
    </lineage>
</organism>
<keyword evidence="1" id="KW-0472">Membrane</keyword>
<dbReference type="Gene3D" id="3.30.70.1070">
    <property type="entry name" value="Sporulation related repeat"/>
    <property type="match status" value="1"/>
</dbReference>
<dbReference type="PANTHER" id="PTHR38687:SF1">
    <property type="entry name" value="CELL DIVISION PROTEIN DEDD"/>
    <property type="match status" value="1"/>
</dbReference>
<dbReference type="AlphaFoldDB" id="A0A3B0MER0"/>
<dbReference type="GO" id="GO:0042834">
    <property type="term" value="F:peptidoglycan binding"/>
    <property type="evidence" value="ECO:0007669"/>
    <property type="project" value="InterPro"/>
</dbReference>
<feature type="domain" description="SPOR" evidence="2">
    <location>
        <begin position="124"/>
        <end position="203"/>
    </location>
</feature>
<keyword evidence="1" id="KW-1133">Transmembrane helix</keyword>
<gene>
    <name evidence="3" type="primary">dedD</name>
    <name evidence="3" type="ORF">ARTV_0088</name>
</gene>
<keyword evidence="3" id="KW-0131">Cell cycle</keyword>
<feature type="transmembrane region" description="Helical" evidence="1">
    <location>
        <begin position="9"/>
        <end position="27"/>
    </location>
</feature>
<dbReference type="Pfam" id="PF05036">
    <property type="entry name" value="SPOR"/>
    <property type="match status" value="1"/>
</dbReference>
<dbReference type="PROSITE" id="PS51724">
    <property type="entry name" value="SPOR"/>
    <property type="match status" value="1"/>
</dbReference>
<proteinExistence type="predicted"/>
<sequence>MASKFQNRLVGTIVIVAVGVIVLPILLDGNKKYNETEFAAIPLVPKASDEYEIEPIAPINPKPLAISSASAAEAMISDATSDAKAKSADSLSEQQQAKSKPAVKVEKPVLVPEHITKSNEKTQAPQARAYVIQLAVLKNAAKVEEIIAKLRLSGYQVYTEPSLPINGQLTRIFVGPNASRDKLQSSLSELKDLTGLQGQIRGYKP</sequence>